<sequence length="264" mass="29103">MSDPATLPGSVNAAEENLRAHVNSLSESEEATKAFDKAEHAIVSNLDDFEKIRQGKLSIGELADTVLKSGVSVGKAAVADLTEEVEETTEEYATELEKELIQRMSDEFDDEAQDDWVIRVVFSSMNSALSRLTSTSKSLTRLAFSPNGKRGEEGAREKRKEEGDAAREFYEQCRHSYFLSAPFLFLRNPDRCPKYVCIALLAVINCGIAWTFGLFPIFQTANAALSTSNFDPYTAVSLTVDGISLMMSLMFVNALLFATYACKS</sequence>
<organism evidence="2">
    <name type="scientific">Chromera velia CCMP2878</name>
    <dbReference type="NCBI Taxonomy" id="1169474"/>
    <lineage>
        <taxon>Eukaryota</taxon>
        <taxon>Sar</taxon>
        <taxon>Alveolata</taxon>
        <taxon>Colpodellida</taxon>
        <taxon>Chromeraceae</taxon>
        <taxon>Chromera</taxon>
    </lineage>
</organism>
<evidence type="ECO:0000256" key="1">
    <source>
        <dbReference type="SAM" id="Phobius"/>
    </source>
</evidence>
<evidence type="ECO:0000313" key="2">
    <source>
        <dbReference type="EMBL" id="CEM18628.1"/>
    </source>
</evidence>
<keyword evidence="1" id="KW-0812">Transmembrane</keyword>
<reference evidence="2" key="1">
    <citation type="submission" date="2014-11" db="EMBL/GenBank/DDBJ databases">
        <authorList>
            <person name="Otto D Thomas"/>
            <person name="Naeem Raeece"/>
        </authorList>
    </citation>
    <scope>NUCLEOTIDE SEQUENCE</scope>
</reference>
<keyword evidence="1" id="KW-0472">Membrane</keyword>
<dbReference type="AlphaFoldDB" id="A0A0G4FUL2"/>
<feature type="transmembrane region" description="Helical" evidence="1">
    <location>
        <begin position="238"/>
        <end position="262"/>
    </location>
</feature>
<accession>A0A0G4FUL2</accession>
<proteinExistence type="predicted"/>
<gene>
    <name evidence="2" type="ORF">Cvel_18862</name>
</gene>
<feature type="transmembrane region" description="Helical" evidence="1">
    <location>
        <begin position="195"/>
        <end position="218"/>
    </location>
</feature>
<name>A0A0G4FUL2_9ALVE</name>
<dbReference type="EMBL" id="CDMZ01000647">
    <property type="protein sequence ID" value="CEM18628.1"/>
    <property type="molecule type" value="Genomic_DNA"/>
</dbReference>
<dbReference type="VEuPathDB" id="CryptoDB:Cvel_18862"/>
<keyword evidence="1" id="KW-1133">Transmembrane helix</keyword>
<protein>
    <submittedName>
        <fullName evidence="2">Uncharacterized protein</fullName>
    </submittedName>
</protein>